<dbReference type="Proteomes" id="UP001165293">
    <property type="component" value="Unassembled WGS sequence"/>
</dbReference>
<reference evidence="1" key="1">
    <citation type="submission" date="2021-10" db="EMBL/GenBank/DDBJ databases">
        <authorList>
            <person name="Lyu M."/>
            <person name="Wang X."/>
            <person name="Meng X."/>
            <person name="Xu K."/>
        </authorList>
    </citation>
    <scope>NUCLEOTIDE SEQUENCE</scope>
    <source>
        <strain evidence="1">A6</strain>
    </source>
</reference>
<sequence>MVSFPRLIEWRTWRWRAVVSALQATTRSFTLRDLLDSLEMYRNRTNSSHLSRLIALLKEDLATAARYPERRGAPDTRRTLGGWRQRYNHLDRYLTLEIAGAPDGRQAILVPDDCNTQALSAAEYEGWPLPLTRKGV</sequence>
<organism evidence="1 2">
    <name type="scientific">Noviluteimonas lactosilytica</name>
    <dbReference type="NCBI Taxonomy" id="2888523"/>
    <lineage>
        <taxon>Bacteria</taxon>
        <taxon>Pseudomonadati</taxon>
        <taxon>Pseudomonadota</taxon>
        <taxon>Gammaproteobacteria</taxon>
        <taxon>Lysobacterales</taxon>
        <taxon>Lysobacteraceae</taxon>
        <taxon>Noviluteimonas</taxon>
    </lineage>
</organism>
<keyword evidence="2" id="KW-1185">Reference proteome</keyword>
<accession>A0ABS8JGB3</accession>
<evidence type="ECO:0000313" key="2">
    <source>
        <dbReference type="Proteomes" id="UP001165293"/>
    </source>
</evidence>
<dbReference type="EMBL" id="JAJGAK010000001">
    <property type="protein sequence ID" value="MCC8362641.1"/>
    <property type="molecule type" value="Genomic_DNA"/>
</dbReference>
<dbReference type="RefSeq" id="WP_230526224.1">
    <property type="nucleotide sequence ID" value="NZ_JAJGAK010000001.1"/>
</dbReference>
<evidence type="ECO:0000313" key="1">
    <source>
        <dbReference type="EMBL" id="MCC8362641.1"/>
    </source>
</evidence>
<comment type="caution">
    <text evidence="1">The sequence shown here is derived from an EMBL/GenBank/DDBJ whole genome shotgun (WGS) entry which is preliminary data.</text>
</comment>
<name>A0ABS8JGB3_9GAMM</name>
<protein>
    <submittedName>
        <fullName evidence="1">Uncharacterized protein</fullName>
    </submittedName>
</protein>
<proteinExistence type="predicted"/>
<gene>
    <name evidence="1" type="ORF">LK996_06080</name>
</gene>